<dbReference type="AlphaFoldDB" id="A0A0L8GJD1"/>
<reference evidence="1" key="1">
    <citation type="submission" date="2015-07" db="EMBL/GenBank/DDBJ databases">
        <title>MeaNS - Measles Nucleotide Surveillance Program.</title>
        <authorList>
            <person name="Tran T."/>
            <person name="Druce J."/>
        </authorList>
    </citation>
    <scope>NUCLEOTIDE SEQUENCE</scope>
    <source>
        <strain evidence="1">UCB-OBI-ISO-001</strain>
        <tissue evidence="1">Gonad</tissue>
    </source>
</reference>
<gene>
    <name evidence="1" type="ORF">OCBIM_22032495mg</name>
</gene>
<name>A0A0L8GJD1_OCTBM</name>
<dbReference type="EMBL" id="KQ421563">
    <property type="protein sequence ID" value="KOF77111.1"/>
    <property type="molecule type" value="Genomic_DNA"/>
</dbReference>
<organism evidence="1">
    <name type="scientific">Octopus bimaculoides</name>
    <name type="common">California two-spotted octopus</name>
    <dbReference type="NCBI Taxonomy" id="37653"/>
    <lineage>
        <taxon>Eukaryota</taxon>
        <taxon>Metazoa</taxon>
        <taxon>Spiralia</taxon>
        <taxon>Lophotrochozoa</taxon>
        <taxon>Mollusca</taxon>
        <taxon>Cephalopoda</taxon>
        <taxon>Coleoidea</taxon>
        <taxon>Octopodiformes</taxon>
        <taxon>Octopoda</taxon>
        <taxon>Incirrata</taxon>
        <taxon>Octopodidae</taxon>
        <taxon>Octopus</taxon>
    </lineage>
</organism>
<protein>
    <submittedName>
        <fullName evidence="1">Uncharacterized protein</fullName>
    </submittedName>
</protein>
<evidence type="ECO:0000313" key="1">
    <source>
        <dbReference type="EMBL" id="KOF77111.1"/>
    </source>
</evidence>
<proteinExistence type="predicted"/>
<sequence length="82" mass="9286">MLFLIITRACYPPPNHSNSRIQTEQFSFHLKGSSHLSEIPHVIHSVDFIKNKSGISVENDLIFSYIGHCEDLQCPQAAILLH</sequence>
<accession>A0A0L8GJD1</accession>